<feature type="compositionally biased region" description="Basic and acidic residues" evidence="1">
    <location>
        <begin position="1"/>
        <end position="17"/>
    </location>
</feature>
<dbReference type="Pfam" id="PF00168">
    <property type="entry name" value="C2"/>
    <property type="match status" value="2"/>
</dbReference>
<dbReference type="InterPro" id="IPR000008">
    <property type="entry name" value="C2_dom"/>
</dbReference>
<organism evidence="3 4">
    <name type="scientific">Zizania palustris</name>
    <name type="common">Northern wild rice</name>
    <dbReference type="NCBI Taxonomy" id="103762"/>
    <lineage>
        <taxon>Eukaryota</taxon>
        <taxon>Viridiplantae</taxon>
        <taxon>Streptophyta</taxon>
        <taxon>Embryophyta</taxon>
        <taxon>Tracheophyta</taxon>
        <taxon>Spermatophyta</taxon>
        <taxon>Magnoliopsida</taxon>
        <taxon>Liliopsida</taxon>
        <taxon>Poales</taxon>
        <taxon>Poaceae</taxon>
        <taxon>BOP clade</taxon>
        <taxon>Oryzoideae</taxon>
        <taxon>Oryzeae</taxon>
        <taxon>Zizaniinae</taxon>
        <taxon>Zizania</taxon>
    </lineage>
</organism>
<dbReference type="InterPro" id="IPR047259">
    <property type="entry name" value="QUIRKY-like"/>
</dbReference>
<feature type="domain" description="C2" evidence="2">
    <location>
        <begin position="74"/>
        <end position="119"/>
    </location>
</feature>
<dbReference type="OrthoDB" id="67700at2759"/>
<accession>A0A8J5SMZ9</accession>
<name>A0A8J5SMZ9_ZIZPA</name>
<protein>
    <recommendedName>
        <fullName evidence="2">C2 domain-containing protein</fullName>
    </recommendedName>
</protein>
<evidence type="ECO:0000313" key="3">
    <source>
        <dbReference type="EMBL" id="KAG8067837.1"/>
    </source>
</evidence>
<dbReference type="PANTHER" id="PTHR31425:SF50">
    <property type="entry name" value="FT-INTERACTING PROTEIN 3-RELATED"/>
    <property type="match status" value="1"/>
</dbReference>
<dbReference type="EMBL" id="JAAALK010000284">
    <property type="protein sequence ID" value="KAG8067837.1"/>
    <property type="molecule type" value="Genomic_DNA"/>
</dbReference>
<gene>
    <name evidence="3" type="ORF">GUJ93_ZPchr0005g15203</name>
</gene>
<evidence type="ECO:0000259" key="2">
    <source>
        <dbReference type="Pfam" id="PF00168"/>
    </source>
</evidence>
<reference evidence="3" key="2">
    <citation type="submission" date="2021-02" db="EMBL/GenBank/DDBJ databases">
        <authorList>
            <person name="Kimball J.A."/>
            <person name="Haas M.W."/>
            <person name="Macchietto M."/>
            <person name="Kono T."/>
            <person name="Duquette J."/>
            <person name="Shao M."/>
        </authorList>
    </citation>
    <scope>NUCLEOTIDE SEQUENCE</scope>
    <source>
        <tissue evidence="3">Fresh leaf tissue</tissue>
    </source>
</reference>
<reference evidence="3" key="1">
    <citation type="journal article" date="2021" name="bioRxiv">
        <title>Whole Genome Assembly and Annotation of Northern Wild Rice, Zizania palustris L., Supports a Whole Genome Duplication in the Zizania Genus.</title>
        <authorList>
            <person name="Haas M."/>
            <person name="Kono T."/>
            <person name="Macchietto M."/>
            <person name="Millas R."/>
            <person name="McGilp L."/>
            <person name="Shao M."/>
            <person name="Duquette J."/>
            <person name="Hirsch C.N."/>
            <person name="Kimball J."/>
        </authorList>
    </citation>
    <scope>NUCLEOTIDE SEQUENCE</scope>
    <source>
        <tissue evidence="3">Fresh leaf tissue</tissue>
    </source>
</reference>
<keyword evidence="4" id="KW-1185">Reference proteome</keyword>
<evidence type="ECO:0000256" key="1">
    <source>
        <dbReference type="SAM" id="MobiDB-lite"/>
    </source>
</evidence>
<feature type="region of interest" description="Disordered" evidence="1">
    <location>
        <begin position="1"/>
        <end position="26"/>
    </location>
</feature>
<dbReference type="AlphaFoldDB" id="A0A8J5SMZ9"/>
<proteinExistence type="predicted"/>
<comment type="caution">
    <text evidence="3">The sequence shown here is derived from an EMBL/GenBank/DDBJ whole genome shotgun (WGS) entry which is preliminary data.</text>
</comment>
<dbReference type="PANTHER" id="PTHR31425">
    <property type="entry name" value="PHOSPHORIBOSYLANTHRANILATE TRANSFERASE ISOFORM 1"/>
    <property type="match status" value="1"/>
</dbReference>
<evidence type="ECO:0000313" key="4">
    <source>
        <dbReference type="Proteomes" id="UP000729402"/>
    </source>
</evidence>
<sequence length="126" mass="14290">MMQRPFRPEEYSLKETSPHLGGAATGDKLTTTYDLVEQMQYLYVRVVKAKDLPSKDITGSCDPYVEVKLGIIKSSVVEITVKDKDLVKDDFIGRVLFDLNEVPKRVPPDSPLAPQWYRLEEGMGTR</sequence>
<dbReference type="Proteomes" id="UP000729402">
    <property type="component" value="Unassembled WGS sequence"/>
</dbReference>
<feature type="domain" description="C2" evidence="2">
    <location>
        <begin position="41"/>
        <end position="69"/>
    </location>
</feature>